<feature type="domain" description="Methylamine utilisation protein MauE" evidence="6">
    <location>
        <begin position="26"/>
        <end position="151"/>
    </location>
</feature>
<reference evidence="7 8" key="1">
    <citation type="submission" date="2018-03" db="EMBL/GenBank/DDBJ databases">
        <title>Draft Genome Sequences of the Obligatory Marine Myxobacteria Enhygromyxa salina SWB007.</title>
        <authorList>
            <person name="Poehlein A."/>
            <person name="Moghaddam J.A."/>
            <person name="Harms H."/>
            <person name="Alanjari M."/>
            <person name="Koenig G.M."/>
            <person name="Daniel R."/>
            <person name="Schaeberle T.F."/>
        </authorList>
    </citation>
    <scope>NUCLEOTIDE SEQUENCE [LARGE SCALE GENOMIC DNA]</scope>
    <source>
        <strain evidence="7 8">SWB007</strain>
    </source>
</reference>
<dbReference type="GO" id="GO:0030416">
    <property type="term" value="P:methylamine metabolic process"/>
    <property type="evidence" value="ECO:0007669"/>
    <property type="project" value="InterPro"/>
</dbReference>
<feature type="transmembrane region" description="Helical" evidence="5">
    <location>
        <begin position="63"/>
        <end position="88"/>
    </location>
</feature>
<keyword evidence="3 5" id="KW-1133">Transmembrane helix</keyword>
<evidence type="ECO:0000313" key="7">
    <source>
        <dbReference type="EMBL" id="PRQ04834.1"/>
    </source>
</evidence>
<dbReference type="EMBL" id="PVNL01000101">
    <property type="protein sequence ID" value="PRQ04834.1"/>
    <property type="molecule type" value="Genomic_DNA"/>
</dbReference>
<evidence type="ECO:0000256" key="2">
    <source>
        <dbReference type="ARBA" id="ARBA00022692"/>
    </source>
</evidence>
<dbReference type="UniPathway" id="UPA00895"/>
<gene>
    <name evidence="7" type="ORF">ENSA7_50070</name>
</gene>
<name>A0A2S9YI94_9BACT</name>
<feature type="transmembrane region" description="Helical" evidence="5">
    <location>
        <begin position="136"/>
        <end position="153"/>
    </location>
</feature>
<evidence type="ECO:0000259" key="6">
    <source>
        <dbReference type="Pfam" id="PF07291"/>
    </source>
</evidence>
<dbReference type="RefSeq" id="WP_106091906.1">
    <property type="nucleotide sequence ID" value="NZ_PVNL01000101.1"/>
</dbReference>
<keyword evidence="2 5" id="KW-0812">Transmembrane</keyword>
<dbReference type="OrthoDB" id="9809646at2"/>
<feature type="transmembrane region" description="Helical" evidence="5">
    <location>
        <begin position="95"/>
        <end position="116"/>
    </location>
</feature>
<keyword evidence="4 5" id="KW-0472">Membrane</keyword>
<organism evidence="7 8">
    <name type="scientific">Enhygromyxa salina</name>
    <dbReference type="NCBI Taxonomy" id="215803"/>
    <lineage>
        <taxon>Bacteria</taxon>
        <taxon>Pseudomonadati</taxon>
        <taxon>Myxococcota</taxon>
        <taxon>Polyangia</taxon>
        <taxon>Nannocystales</taxon>
        <taxon>Nannocystaceae</taxon>
        <taxon>Enhygromyxa</taxon>
    </lineage>
</organism>
<dbReference type="InterPro" id="IPR009908">
    <property type="entry name" value="Methylamine_util_MauE"/>
</dbReference>
<dbReference type="Pfam" id="PF07291">
    <property type="entry name" value="MauE"/>
    <property type="match status" value="1"/>
</dbReference>
<evidence type="ECO:0000313" key="8">
    <source>
        <dbReference type="Proteomes" id="UP000238823"/>
    </source>
</evidence>
<feature type="transmembrane region" description="Helical" evidence="5">
    <location>
        <begin position="21"/>
        <end position="43"/>
    </location>
</feature>
<evidence type="ECO:0000256" key="1">
    <source>
        <dbReference type="ARBA" id="ARBA00004141"/>
    </source>
</evidence>
<proteinExistence type="predicted"/>
<dbReference type="GO" id="GO:0016020">
    <property type="term" value="C:membrane"/>
    <property type="evidence" value="ECO:0007669"/>
    <property type="project" value="UniProtKB-SubCell"/>
</dbReference>
<dbReference type="Proteomes" id="UP000238823">
    <property type="component" value="Unassembled WGS sequence"/>
</dbReference>
<evidence type="ECO:0000256" key="5">
    <source>
        <dbReference type="SAM" id="Phobius"/>
    </source>
</evidence>
<evidence type="ECO:0000256" key="4">
    <source>
        <dbReference type="ARBA" id="ARBA00023136"/>
    </source>
</evidence>
<accession>A0A2S9YI94</accession>
<sequence length="166" mass="17489">MSSVDQSKQVSASGREAPPRWMILASWPARLIAGGVFIYAGVLKLIDPATLAQDIANYQAFPYWTWNLAAAVVPIAELLGGLALITGFKRRAGSLVLGALTVAFIGLILSVIVRGIDLSCGCFGEATQASAVGWPLLLRDVALLAAIVVAYLPPEPRSSSAKRLAK</sequence>
<dbReference type="AlphaFoldDB" id="A0A2S9YI94"/>
<protein>
    <submittedName>
        <fullName evidence="7">Methylamine utilization protein MauE</fullName>
    </submittedName>
</protein>
<comment type="caution">
    <text evidence="7">The sequence shown here is derived from an EMBL/GenBank/DDBJ whole genome shotgun (WGS) entry which is preliminary data.</text>
</comment>
<evidence type="ECO:0000256" key="3">
    <source>
        <dbReference type="ARBA" id="ARBA00022989"/>
    </source>
</evidence>
<comment type="subcellular location">
    <subcellularLocation>
        <location evidence="1">Membrane</location>
        <topology evidence="1">Multi-pass membrane protein</topology>
    </subcellularLocation>
</comment>